<evidence type="ECO:0000256" key="2">
    <source>
        <dbReference type="ARBA" id="ARBA00010566"/>
    </source>
</evidence>
<organism evidence="6 7">
    <name type="scientific">Pusillimonas minor</name>
    <dbReference type="NCBI Taxonomy" id="2697024"/>
    <lineage>
        <taxon>Bacteria</taxon>
        <taxon>Pseudomonadati</taxon>
        <taxon>Pseudomonadota</taxon>
        <taxon>Betaproteobacteria</taxon>
        <taxon>Burkholderiales</taxon>
        <taxon>Alcaligenaceae</taxon>
        <taxon>Pusillimonas</taxon>
    </lineage>
</organism>
<dbReference type="PANTHER" id="PTHR11739:SF4">
    <property type="entry name" value="CITRATE SYNTHASE, PEROXISOMAL"/>
    <property type="match status" value="1"/>
</dbReference>
<name>A0A842HK08_9BURK</name>
<dbReference type="PANTHER" id="PTHR11739">
    <property type="entry name" value="CITRATE SYNTHASE"/>
    <property type="match status" value="1"/>
</dbReference>
<dbReference type="SUPFAM" id="SSF48256">
    <property type="entry name" value="Citrate synthase"/>
    <property type="match status" value="1"/>
</dbReference>
<comment type="caution">
    <text evidence="6">The sequence shown here is derived from an EMBL/GenBank/DDBJ whole genome shotgun (WGS) entry which is preliminary data.</text>
</comment>
<comment type="similarity">
    <text evidence="2">Belongs to the citrate synthase family.</text>
</comment>
<feature type="domain" description="Helix-turn-helix" evidence="5">
    <location>
        <begin position="18"/>
        <end position="63"/>
    </location>
</feature>
<dbReference type="Pfam" id="PF12728">
    <property type="entry name" value="HTH_17"/>
    <property type="match status" value="1"/>
</dbReference>
<dbReference type="Gene3D" id="1.10.580.10">
    <property type="entry name" value="Citrate Synthase, domain 1"/>
    <property type="match status" value="1"/>
</dbReference>
<dbReference type="GO" id="GO:0006099">
    <property type="term" value="P:tricarboxylic acid cycle"/>
    <property type="evidence" value="ECO:0007669"/>
    <property type="project" value="UniProtKB-UniPathway"/>
</dbReference>
<gene>
    <name evidence="6" type="ORF">GTU67_03705</name>
</gene>
<dbReference type="GO" id="GO:0005829">
    <property type="term" value="C:cytosol"/>
    <property type="evidence" value="ECO:0007669"/>
    <property type="project" value="TreeGrafter"/>
</dbReference>
<dbReference type="GO" id="GO:0036440">
    <property type="term" value="F:citrate synthase activity"/>
    <property type="evidence" value="ECO:0007669"/>
    <property type="project" value="UniProtKB-EC"/>
</dbReference>
<evidence type="ECO:0000256" key="1">
    <source>
        <dbReference type="ARBA" id="ARBA00004751"/>
    </source>
</evidence>
<dbReference type="CDD" id="cd06102">
    <property type="entry name" value="citrate_synt_like_2"/>
    <property type="match status" value="1"/>
</dbReference>
<evidence type="ECO:0000313" key="6">
    <source>
        <dbReference type="EMBL" id="MBC2769019.1"/>
    </source>
</evidence>
<protein>
    <recommendedName>
        <fullName evidence="3">citrate synthase (unknown stereospecificity)</fullName>
        <ecNumber evidence="3">2.3.3.16</ecNumber>
    </recommendedName>
</protein>
<dbReference type="PRINTS" id="PR00143">
    <property type="entry name" value="CITRTSNTHASE"/>
</dbReference>
<reference evidence="6 7" key="1">
    <citation type="submission" date="2020-08" db="EMBL/GenBank/DDBJ databases">
        <title>Paraeoetvoesia sp. YC-7-48 draft genome sequence.</title>
        <authorList>
            <person name="Yao L."/>
        </authorList>
    </citation>
    <scope>NUCLEOTIDE SEQUENCE [LARGE SCALE GENOMIC DNA]</scope>
    <source>
        <strain evidence="7">YC-7-48</strain>
    </source>
</reference>
<dbReference type="InterPro" id="IPR016143">
    <property type="entry name" value="Citrate_synth-like_sm_a-sub"/>
</dbReference>
<dbReference type="GO" id="GO:0005975">
    <property type="term" value="P:carbohydrate metabolic process"/>
    <property type="evidence" value="ECO:0007669"/>
    <property type="project" value="TreeGrafter"/>
</dbReference>
<evidence type="ECO:0000256" key="3">
    <source>
        <dbReference type="ARBA" id="ARBA00012972"/>
    </source>
</evidence>
<dbReference type="EC" id="2.3.3.16" evidence="3"/>
<dbReference type="EMBL" id="JACJUU010000002">
    <property type="protein sequence ID" value="MBC2769019.1"/>
    <property type="molecule type" value="Genomic_DNA"/>
</dbReference>
<dbReference type="SUPFAM" id="SSF46955">
    <property type="entry name" value="Putative DNA-binding domain"/>
    <property type="match status" value="1"/>
</dbReference>
<proteinExistence type="inferred from homology"/>
<dbReference type="InterPro" id="IPR036969">
    <property type="entry name" value="Citrate_synthase_sf"/>
</dbReference>
<dbReference type="InterPro" id="IPR016142">
    <property type="entry name" value="Citrate_synth-like_lrg_a-sub"/>
</dbReference>
<keyword evidence="4" id="KW-0808">Transferase</keyword>
<evidence type="ECO:0000313" key="7">
    <source>
        <dbReference type="Proteomes" id="UP000545386"/>
    </source>
</evidence>
<sequence length="426" mass="45502">MPEAKKNISPDSLQDSELLSAKQACEVLGVKPATLYTYVSRGKLHPVGQSTGRESLYLRQDVLGLKARSESRLGHGAVAASAMRWGQPVINTSITEITSRGPKYRGYLATELATYPGAFEGVAELLWSGVLPSGRHTWPVEPMDIDVQGALDGMHIERMPSLRMMRVLAIAATSMGGGTLAEELRSGSLTRYSRQLIFAFVGCCGILGIKKKFHEPVGEQPIAAHIVDALGMPADPLLVDAINAALIVGADHELSPATFAARIAASVGAGLHACVVAALATQVGSTLGGGCDQADQLLRGFASQAQIRARVDEADRHRERLPGFALSLYPDGDPRAVLLIELVKKLGKQSRQSELAFRFIDDVQSRLGIHPNIEVGLAMLCLAGGLPERTAGALWGIGRSAGWIAHVLEQRLAGFVLRPRGNYAVR</sequence>
<dbReference type="InterPro" id="IPR009061">
    <property type="entry name" value="DNA-bd_dom_put_sf"/>
</dbReference>
<comment type="pathway">
    <text evidence="1">Carbohydrate metabolism; tricarboxylic acid cycle; isocitrate from oxaloacetate: step 1/2.</text>
</comment>
<accession>A0A842HK08</accession>
<evidence type="ECO:0000259" key="5">
    <source>
        <dbReference type="Pfam" id="PF12728"/>
    </source>
</evidence>
<dbReference type="Gene3D" id="1.10.230.10">
    <property type="entry name" value="Cytochrome P450-Terp, domain 2"/>
    <property type="match status" value="1"/>
</dbReference>
<keyword evidence="7" id="KW-1185">Reference proteome</keyword>
<dbReference type="RefSeq" id="WP_185778820.1">
    <property type="nucleotide sequence ID" value="NZ_JACJUU010000002.1"/>
</dbReference>
<dbReference type="InterPro" id="IPR002020">
    <property type="entry name" value="Citrate_synthase"/>
</dbReference>
<dbReference type="UniPathway" id="UPA00223">
    <property type="reaction ID" value="UER00717"/>
</dbReference>
<dbReference type="InterPro" id="IPR041657">
    <property type="entry name" value="HTH_17"/>
</dbReference>
<dbReference type="Pfam" id="PF00285">
    <property type="entry name" value="Citrate_synt"/>
    <property type="match status" value="1"/>
</dbReference>
<evidence type="ECO:0000256" key="4">
    <source>
        <dbReference type="ARBA" id="ARBA00022679"/>
    </source>
</evidence>
<dbReference type="AlphaFoldDB" id="A0A842HK08"/>
<dbReference type="Proteomes" id="UP000545386">
    <property type="component" value="Unassembled WGS sequence"/>
</dbReference>